<feature type="chain" id="PRO_5043739489" description="Thioredoxin domain-containing protein" evidence="1">
    <location>
        <begin position="21"/>
        <end position="187"/>
    </location>
</feature>
<reference evidence="2" key="2">
    <citation type="journal article" date="2024" name="Environ. Microbiol.">
        <title>Genome analysis and description of Tunturibacter gen. nov. expands the diversity of Terriglobia in tundra soils.</title>
        <authorList>
            <person name="Messyasz A."/>
            <person name="Mannisto M.K."/>
            <person name="Kerkhof L.J."/>
            <person name="Haggblom M.M."/>
        </authorList>
    </citation>
    <scope>NUCLEOTIDE SEQUENCE</scope>
    <source>
        <strain evidence="2">M8UP39</strain>
    </source>
</reference>
<keyword evidence="2" id="KW-0614">Plasmid</keyword>
<feature type="signal peptide" evidence="1">
    <location>
        <begin position="1"/>
        <end position="20"/>
    </location>
</feature>
<sequence length="187" mass="20485">MNKSFLIAAIALLMSLAACKRLGPASSYQVLGNTPAAVRTAFNADEGKVRVLMLVSPTCGACLNGASEVSEQLLNIEHGKDAAVYVVWVPRLGAHEKDVSSATQVVGASWAHQYWDGSDLLGEQYRQVLGWSGNAWDVYLLYGTKTKWTGSLPPTPDFFMHQTSEKGPRLDETVFRARIKQLLTEQQ</sequence>
<keyword evidence="1" id="KW-0732">Signal</keyword>
<dbReference type="PROSITE" id="PS51257">
    <property type="entry name" value="PROKAR_LIPOPROTEIN"/>
    <property type="match status" value="1"/>
</dbReference>
<dbReference type="SUPFAM" id="SSF52833">
    <property type="entry name" value="Thioredoxin-like"/>
    <property type="match status" value="1"/>
</dbReference>
<evidence type="ECO:0008006" key="3">
    <source>
        <dbReference type="Google" id="ProtNLM"/>
    </source>
</evidence>
<evidence type="ECO:0000313" key="2">
    <source>
        <dbReference type="EMBL" id="XCB20337.1"/>
    </source>
</evidence>
<dbReference type="RefSeq" id="WP_353070791.1">
    <property type="nucleotide sequence ID" value="NZ_CP132937.1"/>
</dbReference>
<protein>
    <recommendedName>
        <fullName evidence="3">Thioredoxin domain-containing protein</fullName>
    </recommendedName>
</protein>
<accession>A0AAU7YUI1</accession>
<geneLocation type="plasmid" evidence="2">
    <name>unnamed</name>
</geneLocation>
<evidence type="ECO:0000256" key="1">
    <source>
        <dbReference type="SAM" id="SignalP"/>
    </source>
</evidence>
<reference evidence="2" key="1">
    <citation type="submission" date="2023-08" db="EMBL/GenBank/DDBJ databases">
        <authorList>
            <person name="Messyasz A."/>
            <person name="Mannisto M.K."/>
            <person name="Kerkhof L.J."/>
            <person name="Haggblom M."/>
        </authorList>
    </citation>
    <scope>NUCLEOTIDE SEQUENCE</scope>
    <source>
        <strain evidence="2">M8UP39</strain>
        <plasmid evidence="2">unnamed</plasmid>
    </source>
</reference>
<dbReference type="InterPro" id="IPR036249">
    <property type="entry name" value="Thioredoxin-like_sf"/>
</dbReference>
<dbReference type="Gene3D" id="3.40.30.10">
    <property type="entry name" value="Glutaredoxin"/>
    <property type="match status" value="1"/>
</dbReference>
<gene>
    <name evidence="2" type="ORF">RBB81_00505</name>
</gene>
<proteinExistence type="predicted"/>
<organism evidence="2">
    <name type="scientific">Tunturiibacter gelidiferens</name>
    <dbReference type="NCBI Taxonomy" id="3069689"/>
    <lineage>
        <taxon>Bacteria</taxon>
        <taxon>Pseudomonadati</taxon>
        <taxon>Acidobacteriota</taxon>
        <taxon>Terriglobia</taxon>
        <taxon>Terriglobales</taxon>
        <taxon>Acidobacteriaceae</taxon>
        <taxon>Tunturiibacter</taxon>
    </lineage>
</organism>
<dbReference type="AlphaFoldDB" id="A0AAU7YUI1"/>
<name>A0AAU7YUI1_9BACT</name>
<dbReference type="KEGG" id="tgi:RBB81_00505"/>
<dbReference type="EMBL" id="CP132937">
    <property type="protein sequence ID" value="XCB20337.1"/>
    <property type="molecule type" value="Genomic_DNA"/>
</dbReference>